<keyword evidence="2" id="KW-1185">Reference proteome</keyword>
<comment type="caution">
    <text evidence="1">The sequence shown here is derived from an EMBL/GenBank/DDBJ whole genome shotgun (WGS) entry which is preliminary data.</text>
</comment>
<name>A0ACC2BK75_DIPCM</name>
<protein>
    <submittedName>
        <fullName evidence="1">Uncharacterized protein</fullName>
    </submittedName>
</protein>
<dbReference type="Proteomes" id="UP001162992">
    <property type="component" value="Chromosome 15"/>
</dbReference>
<gene>
    <name evidence="1" type="ORF">O6H91_15G080300</name>
</gene>
<evidence type="ECO:0000313" key="1">
    <source>
        <dbReference type="EMBL" id="KAJ7530131.1"/>
    </source>
</evidence>
<accession>A0ACC2BK75</accession>
<reference evidence="2" key="1">
    <citation type="journal article" date="2024" name="Proc. Natl. Acad. Sci. U.S.A.">
        <title>Extraordinary preservation of gene collinearity over three hundred million years revealed in homosporous lycophytes.</title>
        <authorList>
            <person name="Li C."/>
            <person name="Wickell D."/>
            <person name="Kuo L.Y."/>
            <person name="Chen X."/>
            <person name="Nie B."/>
            <person name="Liao X."/>
            <person name="Peng D."/>
            <person name="Ji J."/>
            <person name="Jenkins J."/>
            <person name="Williams M."/>
            <person name="Shu S."/>
            <person name="Plott C."/>
            <person name="Barry K."/>
            <person name="Rajasekar S."/>
            <person name="Grimwood J."/>
            <person name="Han X."/>
            <person name="Sun S."/>
            <person name="Hou Z."/>
            <person name="He W."/>
            <person name="Dai G."/>
            <person name="Sun C."/>
            <person name="Schmutz J."/>
            <person name="Leebens-Mack J.H."/>
            <person name="Li F.W."/>
            <person name="Wang L."/>
        </authorList>
    </citation>
    <scope>NUCLEOTIDE SEQUENCE [LARGE SCALE GENOMIC DNA]</scope>
    <source>
        <strain evidence="2">cv. PW_Plant_1</strain>
    </source>
</reference>
<dbReference type="EMBL" id="CM055106">
    <property type="protein sequence ID" value="KAJ7530131.1"/>
    <property type="molecule type" value="Genomic_DNA"/>
</dbReference>
<evidence type="ECO:0000313" key="2">
    <source>
        <dbReference type="Proteomes" id="UP001162992"/>
    </source>
</evidence>
<sequence>MTSTMAGYSTISPRVMASSFEMQNTSLKSYTCFACHRTKHFRLARNAKISAACISRKKQSKLLRNIVRCEAYAGNCRNRERYQYYNLYELLGIDAKASPQDIKQAYRWLQKRCHPDVAGEVGHDMAILLNEAYATLSDSQKRAAYDEMVAETKDFEDYTGKPLYSRWMGPASEDRAVFVDEIKCIGCLKCALIAPSTFSIENGFGRARAVAQWGDSEDTIKDAIKACPVDCIWWVERSKLPALEFIMSKQPRIVARADGSSSGVRVADVFTAVEKFLKKSTEYQEKQENQEETFAQREARMMAAEAIQARAGRWWHLIMGNRKLWENSQCSTEWNLNDPRAAQGAIVPLSRLMSTRETSTGTPRKKRFSVPPKELAALFEAAAKRRLGKSMEIADRMDEEYWTPTERISCPVSFNMPTSNTKSYSGRKVYEETYEENSWADSVKADNGLSVWLNRVMSTVPLIVAMVAAILVGFTSRPDAAFSKMDIVGPMPTEVSSSTALQAVLAAAVWYAVAAATSRLLWLITTLLIGSTKKNS</sequence>
<proteinExistence type="predicted"/>
<organism evidence="1 2">
    <name type="scientific">Diphasiastrum complanatum</name>
    <name type="common">Issler's clubmoss</name>
    <name type="synonym">Lycopodium complanatum</name>
    <dbReference type="NCBI Taxonomy" id="34168"/>
    <lineage>
        <taxon>Eukaryota</taxon>
        <taxon>Viridiplantae</taxon>
        <taxon>Streptophyta</taxon>
        <taxon>Embryophyta</taxon>
        <taxon>Tracheophyta</taxon>
        <taxon>Lycopodiopsida</taxon>
        <taxon>Lycopodiales</taxon>
        <taxon>Lycopodiaceae</taxon>
        <taxon>Lycopodioideae</taxon>
        <taxon>Diphasiastrum</taxon>
    </lineage>
</organism>